<dbReference type="Pfam" id="PF01799">
    <property type="entry name" value="Fer2_2"/>
    <property type="match status" value="1"/>
</dbReference>
<dbReference type="SUPFAM" id="SSF47741">
    <property type="entry name" value="CO dehydrogenase ISP C-domain like"/>
    <property type="match status" value="1"/>
</dbReference>
<dbReference type="InterPro" id="IPR036884">
    <property type="entry name" value="2Fe-2S-bd_dom_sf"/>
</dbReference>
<protein>
    <submittedName>
        <fullName evidence="7">Carbon monoxide dehydrogenase</fullName>
    </submittedName>
</protein>
<evidence type="ECO:0000313" key="7">
    <source>
        <dbReference type="EMBL" id="PHN01688.1"/>
    </source>
</evidence>
<dbReference type="AlphaFoldDB" id="A0A2D0MZY4"/>
<dbReference type="EMBL" id="PDUD01000050">
    <property type="protein sequence ID" value="PHN01688.1"/>
    <property type="molecule type" value="Genomic_DNA"/>
</dbReference>
<organism evidence="7 8">
    <name type="scientific">Flavilitoribacter nigricans (strain ATCC 23147 / DSM 23189 / NBRC 102662 / NCIMB 1420 / SS-2)</name>
    <name type="common">Lewinella nigricans</name>
    <dbReference type="NCBI Taxonomy" id="1122177"/>
    <lineage>
        <taxon>Bacteria</taxon>
        <taxon>Pseudomonadati</taxon>
        <taxon>Bacteroidota</taxon>
        <taxon>Saprospiria</taxon>
        <taxon>Saprospirales</taxon>
        <taxon>Lewinellaceae</taxon>
        <taxon>Flavilitoribacter</taxon>
    </lineage>
</organism>
<dbReference type="RefSeq" id="WP_099154874.1">
    <property type="nucleotide sequence ID" value="NZ_PDUD01000050.1"/>
</dbReference>
<evidence type="ECO:0000256" key="2">
    <source>
        <dbReference type="ARBA" id="ARBA00022723"/>
    </source>
</evidence>
<accession>A0A2D0MZY4</accession>
<dbReference type="PANTHER" id="PTHR44379">
    <property type="entry name" value="OXIDOREDUCTASE WITH IRON-SULFUR SUBUNIT"/>
    <property type="match status" value="1"/>
</dbReference>
<dbReference type="InterPro" id="IPR002888">
    <property type="entry name" value="2Fe-2S-bd"/>
</dbReference>
<dbReference type="Pfam" id="PF00111">
    <property type="entry name" value="Fer2"/>
    <property type="match status" value="1"/>
</dbReference>
<gene>
    <name evidence="7" type="ORF">CRP01_35665</name>
</gene>
<dbReference type="InterPro" id="IPR036010">
    <property type="entry name" value="2Fe-2S_ferredoxin-like_sf"/>
</dbReference>
<evidence type="ECO:0000256" key="5">
    <source>
        <dbReference type="ARBA" id="ARBA00023014"/>
    </source>
</evidence>
<feature type="domain" description="2Fe-2S ferredoxin-type" evidence="6">
    <location>
        <begin position="3"/>
        <end position="79"/>
    </location>
</feature>
<dbReference type="FunFam" id="1.10.150.120:FF:000003">
    <property type="entry name" value="Carbon monoxide dehydrogenase, small subunit"/>
    <property type="match status" value="1"/>
</dbReference>
<evidence type="ECO:0000256" key="3">
    <source>
        <dbReference type="ARBA" id="ARBA00023002"/>
    </source>
</evidence>
<dbReference type="SUPFAM" id="SSF54292">
    <property type="entry name" value="2Fe-2S ferredoxin-like"/>
    <property type="match status" value="1"/>
</dbReference>
<dbReference type="PANTHER" id="PTHR44379:SF5">
    <property type="entry name" value="OXIDOREDUCTASE WITH IRON-SULFUR SUBUNIT"/>
    <property type="match status" value="1"/>
</dbReference>
<keyword evidence="4" id="KW-0408">Iron</keyword>
<keyword evidence="5" id="KW-0411">Iron-sulfur</keyword>
<reference evidence="7 8" key="1">
    <citation type="submission" date="2017-10" db="EMBL/GenBank/DDBJ databases">
        <title>The draft genome sequence of Lewinella nigricans NBRC 102662.</title>
        <authorList>
            <person name="Wang K."/>
        </authorList>
    </citation>
    <scope>NUCLEOTIDE SEQUENCE [LARGE SCALE GENOMIC DNA]</scope>
    <source>
        <strain evidence="7 8">NBRC 102662</strain>
    </source>
</reference>
<evidence type="ECO:0000313" key="8">
    <source>
        <dbReference type="Proteomes" id="UP000223913"/>
    </source>
</evidence>
<name>A0A2D0MZY4_FLAN2</name>
<sequence>MATTINVSVNGKKYQDEVEGRLLLVHYLRDKLRLTGTHVGCDTSSCGACTILVDGKAVKSCTMLAAQADGATIKTIEGMAEKGKLHPLQEGFKEKHGLQCGFCTPGMIMTAANLLEDNPHPSDEEIRHALEGNFCRCTGYHNIVEAIKYAADKSKGGDIEHADAKELEKPLFEVPS</sequence>
<evidence type="ECO:0000256" key="4">
    <source>
        <dbReference type="ARBA" id="ARBA00023004"/>
    </source>
</evidence>
<keyword evidence="2" id="KW-0479">Metal-binding</keyword>
<keyword evidence="8" id="KW-1185">Reference proteome</keyword>
<dbReference type="InterPro" id="IPR051452">
    <property type="entry name" value="Diverse_Oxidoreductases"/>
</dbReference>
<proteinExistence type="predicted"/>
<evidence type="ECO:0000256" key="1">
    <source>
        <dbReference type="ARBA" id="ARBA00022714"/>
    </source>
</evidence>
<dbReference type="OrthoDB" id="9796880at2"/>
<dbReference type="GO" id="GO:0046872">
    <property type="term" value="F:metal ion binding"/>
    <property type="evidence" value="ECO:0007669"/>
    <property type="project" value="UniProtKB-KW"/>
</dbReference>
<keyword evidence="3" id="KW-0560">Oxidoreductase</keyword>
<comment type="caution">
    <text evidence="7">The sequence shown here is derived from an EMBL/GenBank/DDBJ whole genome shotgun (WGS) entry which is preliminary data.</text>
</comment>
<dbReference type="InterPro" id="IPR012675">
    <property type="entry name" value="Beta-grasp_dom_sf"/>
</dbReference>
<keyword evidence="1" id="KW-0001">2Fe-2S</keyword>
<dbReference type="GO" id="GO:0016491">
    <property type="term" value="F:oxidoreductase activity"/>
    <property type="evidence" value="ECO:0007669"/>
    <property type="project" value="UniProtKB-KW"/>
</dbReference>
<dbReference type="FunFam" id="3.10.20.30:FF:000020">
    <property type="entry name" value="Xanthine dehydrogenase iron-sulfur subunit"/>
    <property type="match status" value="1"/>
</dbReference>
<dbReference type="Proteomes" id="UP000223913">
    <property type="component" value="Unassembled WGS sequence"/>
</dbReference>
<evidence type="ECO:0000259" key="6">
    <source>
        <dbReference type="PROSITE" id="PS51085"/>
    </source>
</evidence>
<dbReference type="GO" id="GO:0051537">
    <property type="term" value="F:2 iron, 2 sulfur cluster binding"/>
    <property type="evidence" value="ECO:0007669"/>
    <property type="project" value="UniProtKB-KW"/>
</dbReference>
<dbReference type="InterPro" id="IPR001041">
    <property type="entry name" value="2Fe-2S_ferredoxin-type"/>
</dbReference>
<dbReference type="PROSITE" id="PS51085">
    <property type="entry name" value="2FE2S_FER_2"/>
    <property type="match status" value="1"/>
</dbReference>
<dbReference type="Gene3D" id="3.10.20.30">
    <property type="match status" value="1"/>
</dbReference>
<dbReference type="Gene3D" id="1.10.150.120">
    <property type="entry name" value="[2Fe-2S]-binding domain"/>
    <property type="match status" value="1"/>
</dbReference>